<dbReference type="InterPro" id="IPR001584">
    <property type="entry name" value="Integrase_cat-core"/>
</dbReference>
<protein>
    <recommendedName>
        <fullName evidence="2">Integrase catalytic domain-containing protein</fullName>
    </recommendedName>
</protein>
<proteinExistence type="predicted"/>
<dbReference type="EMBL" id="BMLQ01000013">
    <property type="protein sequence ID" value="GGO49743.1"/>
    <property type="molecule type" value="Genomic_DNA"/>
</dbReference>
<evidence type="ECO:0000259" key="2">
    <source>
        <dbReference type="PROSITE" id="PS50994"/>
    </source>
</evidence>
<name>A0ABQ2MGE7_9MICC</name>
<dbReference type="PROSITE" id="PS50994">
    <property type="entry name" value="INTEGRASE"/>
    <property type="match status" value="1"/>
</dbReference>
<gene>
    <name evidence="3" type="ORF">GCM10010977_32350</name>
</gene>
<dbReference type="Gene3D" id="3.30.420.10">
    <property type="entry name" value="Ribonuclease H-like superfamily/Ribonuclease H"/>
    <property type="match status" value="1"/>
</dbReference>
<comment type="caution">
    <text evidence="3">The sequence shown here is derived from an EMBL/GenBank/DDBJ whole genome shotgun (WGS) entry which is preliminary data.</text>
</comment>
<organism evidence="3 4">
    <name type="scientific">Citricoccus zhacaiensis</name>
    <dbReference type="NCBI Taxonomy" id="489142"/>
    <lineage>
        <taxon>Bacteria</taxon>
        <taxon>Bacillati</taxon>
        <taxon>Actinomycetota</taxon>
        <taxon>Actinomycetes</taxon>
        <taxon>Micrococcales</taxon>
        <taxon>Micrococcaceae</taxon>
        <taxon>Citricoccus</taxon>
    </lineage>
</organism>
<evidence type="ECO:0000256" key="1">
    <source>
        <dbReference type="SAM" id="MobiDB-lite"/>
    </source>
</evidence>
<dbReference type="SUPFAM" id="SSF53098">
    <property type="entry name" value="Ribonuclease H-like"/>
    <property type="match status" value="1"/>
</dbReference>
<dbReference type="InterPro" id="IPR012337">
    <property type="entry name" value="RNaseH-like_sf"/>
</dbReference>
<keyword evidence="4" id="KW-1185">Reference proteome</keyword>
<dbReference type="Proteomes" id="UP000642509">
    <property type="component" value="Unassembled WGS sequence"/>
</dbReference>
<dbReference type="InterPro" id="IPR050900">
    <property type="entry name" value="Transposase_IS3/IS150/IS904"/>
</dbReference>
<feature type="region of interest" description="Disordered" evidence="1">
    <location>
        <begin position="37"/>
        <end position="61"/>
    </location>
</feature>
<feature type="domain" description="Integrase catalytic" evidence="2">
    <location>
        <begin position="61"/>
        <end position="224"/>
    </location>
</feature>
<evidence type="ECO:0000313" key="3">
    <source>
        <dbReference type="EMBL" id="GGO49743.1"/>
    </source>
</evidence>
<sequence>MLTAGRQIGLSVEQVHLRHLDAGPVLASAATFHRLAATMGPPRPAPARPSPPRSTTTPQLEAVRPDQVYCWDITFLPGWLSRQHYALYSVIDLYSRMIVGFTVQPGEDRQIAAQLLAEAIDAATGPVQKVHSDNGAAMKSHKVARVLTDRGVERSLIRPGVSNDNAYIESWFGTVKYSRTYPGAFEDLDEAGQWITGWIENYNHHHRHTGIGGYTPASVHDGTWTEVARARQLRLDEHYQAHPGRYRRPPTVKTPPQRATINITNDGSRLEIPPTLQTLITQ</sequence>
<dbReference type="PANTHER" id="PTHR46889">
    <property type="entry name" value="TRANSPOSASE INSF FOR INSERTION SEQUENCE IS3B-RELATED"/>
    <property type="match status" value="1"/>
</dbReference>
<dbReference type="InterPro" id="IPR036397">
    <property type="entry name" value="RNaseH_sf"/>
</dbReference>
<evidence type="ECO:0000313" key="4">
    <source>
        <dbReference type="Proteomes" id="UP000642509"/>
    </source>
</evidence>
<accession>A0ABQ2MGE7</accession>
<dbReference type="PANTHER" id="PTHR46889:SF4">
    <property type="entry name" value="TRANSPOSASE INSO FOR INSERTION SEQUENCE ELEMENT IS911B-RELATED"/>
    <property type="match status" value="1"/>
</dbReference>
<dbReference type="Pfam" id="PF00665">
    <property type="entry name" value="rve"/>
    <property type="match status" value="1"/>
</dbReference>
<feature type="compositionally biased region" description="Pro residues" evidence="1">
    <location>
        <begin position="41"/>
        <end position="52"/>
    </location>
</feature>
<reference evidence="4" key="1">
    <citation type="journal article" date="2019" name="Int. J. Syst. Evol. Microbiol.">
        <title>The Global Catalogue of Microorganisms (GCM) 10K type strain sequencing project: providing services to taxonomists for standard genome sequencing and annotation.</title>
        <authorList>
            <consortium name="The Broad Institute Genomics Platform"/>
            <consortium name="The Broad Institute Genome Sequencing Center for Infectious Disease"/>
            <person name="Wu L."/>
            <person name="Ma J."/>
        </authorList>
    </citation>
    <scope>NUCLEOTIDE SEQUENCE [LARGE SCALE GENOMIC DNA]</scope>
    <source>
        <strain evidence="4">CGMCC 1.7064</strain>
    </source>
</reference>